<dbReference type="Gene3D" id="3.40.50.2000">
    <property type="entry name" value="Glycogen Phosphorylase B"/>
    <property type="match status" value="2"/>
</dbReference>
<dbReference type="InterPro" id="IPR028098">
    <property type="entry name" value="Glyco_trans_4-like_N"/>
</dbReference>
<reference evidence="4 5" key="1">
    <citation type="submission" date="2021-07" db="EMBL/GenBank/DDBJ databases">
        <title>Actinomadura sp. PM05-2 isolated from lichen.</title>
        <authorList>
            <person name="Somphong A."/>
            <person name="Phongsopitanun W."/>
            <person name="Tanasupawat S."/>
            <person name="Peongsungnone V."/>
        </authorList>
    </citation>
    <scope>NUCLEOTIDE SEQUENCE [LARGE SCALE GENOMIC DNA]</scope>
    <source>
        <strain evidence="4 5">PM05-2</strain>
    </source>
</reference>
<dbReference type="PANTHER" id="PTHR45947">
    <property type="entry name" value="SULFOQUINOVOSYL TRANSFERASE SQD2"/>
    <property type="match status" value="1"/>
</dbReference>
<evidence type="ECO:0000256" key="1">
    <source>
        <dbReference type="ARBA" id="ARBA00022676"/>
    </source>
</evidence>
<keyword evidence="1" id="KW-0328">Glycosyltransferase</keyword>
<dbReference type="CDD" id="cd03794">
    <property type="entry name" value="GT4_WbuB-like"/>
    <property type="match status" value="1"/>
</dbReference>
<evidence type="ECO:0000259" key="3">
    <source>
        <dbReference type="Pfam" id="PF13579"/>
    </source>
</evidence>
<evidence type="ECO:0000313" key="4">
    <source>
        <dbReference type="EMBL" id="MBW8484637.1"/>
    </source>
</evidence>
<evidence type="ECO:0000256" key="2">
    <source>
        <dbReference type="ARBA" id="ARBA00022679"/>
    </source>
</evidence>
<dbReference type="PANTHER" id="PTHR45947:SF3">
    <property type="entry name" value="SULFOQUINOVOSYL TRANSFERASE SQD2"/>
    <property type="match status" value="1"/>
</dbReference>
<proteinExistence type="predicted"/>
<comment type="caution">
    <text evidence="4">The sequence shown here is derived from an EMBL/GenBank/DDBJ whole genome shotgun (WGS) entry which is preliminary data.</text>
</comment>
<feature type="domain" description="Glycosyltransferase subfamily 4-like N-terminal" evidence="3">
    <location>
        <begin position="13"/>
        <end position="188"/>
    </location>
</feature>
<dbReference type="Pfam" id="PF13579">
    <property type="entry name" value="Glyco_trans_4_4"/>
    <property type="match status" value="1"/>
</dbReference>
<dbReference type="Proteomes" id="UP000774570">
    <property type="component" value="Unassembled WGS sequence"/>
</dbReference>
<keyword evidence="2" id="KW-0808">Transferase</keyword>
<gene>
    <name evidence="4" type="ORF">K1Y72_19795</name>
</gene>
<keyword evidence="5" id="KW-1185">Reference proteome</keyword>
<protein>
    <submittedName>
        <fullName evidence="4">Glycosyltransferase family 4 protein</fullName>
    </submittedName>
</protein>
<sequence>MFVTNALPVTNAGYTVRTHRVALAQRELGLAPHVVTRPGYPLGQGVRDARARVDVDGVPYHRLLPWLPAADPVRDVAQGARLAGRLIDELRPGVLHAVSNHQNAAVALAAGRRHGLRVVYEVRGFLEDSWLSRDPAHSPDDDFYRLTRALETRRMAEADAVVTLGEAMRAEIVSRGVDPAKVFTVPNGVDDAFLEPLPDGAPLRAELGIAPDATVVGLTSSFYGYEGIGTLIDAAALLRDRGTPVVLLLVGDGPERGALERRAAERGVRAVFTGRVPVAAVRGYHAVLDVFAVPRTADRVCQLVTPLKPIEAMAGGIPVIASDVKALREIVEPGVTGTLTLPEDPGAWADSLGSLIYSPERRRKIGQAGRDQVRAERTWRAVASRYRAAYAIE</sequence>
<dbReference type="SUPFAM" id="SSF53756">
    <property type="entry name" value="UDP-Glycosyltransferase/glycogen phosphorylase"/>
    <property type="match status" value="1"/>
</dbReference>
<dbReference type="InterPro" id="IPR050194">
    <property type="entry name" value="Glycosyltransferase_grp1"/>
</dbReference>
<name>A0ABS7FW39_9ACTN</name>
<evidence type="ECO:0000313" key="5">
    <source>
        <dbReference type="Proteomes" id="UP000774570"/>
    </source>
</evidence>
<dbReference type="Pfam" id="PF13692">
    <property type="entry name" value="Glyco_trans_1_4"/>
    <property type="match status" value="1"/>
</dbReference>
<organism evidence="4 5">
    <name type="scientific">Actinomadura parmotrematis</name>
    <dbReference type="NCBI Taxonomy" id="2864039"/>
    <lineage>
        <taxon>Bacteria</taxon>
        <taxon>Bacillati</taxon>
        <taxon>Actinomycetota</taxon>
        <taxon>Actinomycetes</taxon>
        <taxon>Streptosporangiales</taxon>
        <taxon>Thermomonosporaceae</taxon>
        <taxon>Actinomadura</taxon>
    </lineage>
</organism>
<accession>A0ABS7FW39</accession>
<dbReference type="EMBL" id="JAIBOA010000012">
    <property type="protein sequence ID" value="MBW8484637.1"/>
    <property type="molecule type" value="Genomic_DNA"/>
</dbReference>